<dbReference type="SUPFAM" id="SSF54631">
    <property type="entry name" value="CBS-domain pair"/>
    <property type="match status" value="1"/>
</dbReference>
<proteinExistence type="predicted"/>
<dbReference type="InterPro" id="IPR051462">
    <property type="entry name" value="CBS_domain-containing"/>
</dbReference>
<dbReference type="Pfam" id="PF00571">
    <property type="entry name" value="CBS"/>
    <property type="match status" value="2"/>
</dbReference>
<keyword evidence="2" id="KW-0129">CBS domain</keyword>
<dbReference type="PANTHER" id="PTHR48108:SF26">
    <property type="entry name" value="CBS DOMAIN-CONTAINING PROTEIN DDB_G0289609"/>
    <property type="match status" value="1"/>
</dbReference>
<dbReference type="PANTHER" id="PTHR48108">
    <property type="entry name" value="CBS DOMAIN-CONTAINING PROTEIN CBSX2, CHLOROPLASTIC"/>
    <property type="match status" value="1"/>
</dbReference>
<dbReference type="InterPro" id="IPR000644">
    <property type="entry name" value="CBS_dom"/>
</dbReference>
<evidence type="ECO:0000313" key="5">
    <source>
        <dbReference type="Proteomes" id="UP001220377"/>
    </source>
</evidence>
<protein>
    <submittedName>
        <fullName evidence="4">CBS domain-containing protein</fullName>
    </submittedName>
</protein>
<dbReference type="RefSeq" id="WP_274261555.1">
    <property type="nucleotide sequence ID" value="NZ_CP117884.1"/>
</dbReference>
<dbReference type="NCBIfam" id="NF041630">
    <property type="entry name" value="CBS_CbpB"/>
    <property type="match status" value="1"/>
</dbReference>
<accession>A0ABY7WWN9</accession>
<name>A0ABY7WWN9_9LACO</name>
<dbReference type="Proteomes" id="UP001220377">
    <property type="component" value="Chromosome"/>
</dbReference>
<dbReference type="InterPro" id="IPR046342">
    <property type="entry name" value="CBS_dom_sf"/>
</dbReference>
<gene>
    <name evidence="4" type="ORF">PQ472_03965</name>
</gene>
<dbReference type="CDD" id="cd04643">
    <property type="entry name" value="CBS_pair_bac"/>
    <property type="match status" value="1"/>
</dbReference>
<evidence type="ECO:0000313" key="4">
    <source>
        <dbReference type="EMBL" id="WDF83406.1"/>
    </source>
</evidence>
<dbReference type="InterPro" id="IPR048125">
    <property type="entry name" value="CBS_CbpB"/>
</dbReference>
<dbReference type="Gene3D" id="3.10.580.10">
    <property type="entry name" value="CBS-domain"/>
    <property type="match status" value="1"/>
</dbReference>
<evidence type="ECO:0000256" key="1">
    <source>
        <dbReference type="ARBA" id="ARBA00022737"/>
    </source>
</evidence>
<reference evidence="4 5" key="1">
    <citation type="submission" date="2023-02" db="EMBL/GenBank/DDBJ databases">
        <title>Genome sequence of Lacticaseibacillus sp. KACC 23028.</title>
        <authorList>
            <person name="Kim S."/>
            <person name="Heo J."/>
            <person name="Kwon S.-W."/>
        </authorList>
    </citation>
    <scope>NUCLEOTIDE SEQUENCE [LARGE SCALE GENOMIC DNA]</scope>
    <source>
        <strain evidence="4 5">KACC 23028</strain>
    </source>
</reference>
<dbReference type="EMBL" id="CP117884">
    <property type="protein sequence ID" value="WDF83406.1"/>
    <property type="molecule type" value="Genomic_DNA"/>
</dbReference>
<evidence type="ECO:0000256" key="2">
    <source>
        <dbReference type="PROSITE-ProRule" id="PRU00703"/>
    </source>
</evidence>
<feature type="domain" description="CBS" evidence="3">
    <location>
        <begin position="18"/>
        <end position="78"/>
    </location>
</feature>
<keyword evidence="5" id="KW-1185">Reference proteome</keyword>
<dbReference type="PROSITE" id="PS51371">
    <property type="entry name" value="CBS"/>
    <property type="match status" value="1"/>
</dbReference>
<keyword evidence="1" id="KW-0677">Repeat</keyword>
<organism evidence="4 5">
    <name type="scientific">Lacticaseibacillus pabuli</name>
    <dbReference type="NCBI Taxonomy" id="3025672"/>
    <lineage>
        <taxon>Bacteria</taxon>
        <taxon>Bacillati</taxon>
        <taxon>Bacillota</taxon>
        <taxon>Bacilli</taxon>
        <taxon>Lactobacillales</taxon>
        <taxon>Lactobacillaceae</taxon>
        <taxon>Lacticaseibacillus</taxon>
    </lineage>
</organism>
<sequence>MIDSAISDMLLENKEHFLIPASSVATVQEDNSLMHAFLVLNKVRYSKIPVLRGDDELVGLLSMPMITNEMLGMEDLDTDVLDKKCVGDVMEKNVPAIENPYDVEEVMHLLVDNPFLPVVADHNEFTGIVTRKEWMKSFNFLVHNIDKQYKLEPIKQSEPANH</sequence>
<evidence type="ECO:0000259" key="3">
    <source>
        <dbReference type="PROSITE" id="PS51371"/>
    </source>
</evidence>